<evidence type="ECO:0000313" key="12">
    <source>
        <dbReference type="Proteomes" id="UP000198793"/>
    </source>
</evidence>
<proteinExistence type="inferred from homology"/>
<evidence type="ECO:0000256" key="5">
    <source>
        <dbReference type="ARBA" id="ARBA00022692"/>
    </source>
</evidence>
<dbReference type="InterPro" id="IPR023471">
    <property type="entry name" value="CtaG/Cox11_dom_sf"/>
</dbReference>
<dbReference type="STRING" id="1166073.SAMN05192530_103224"/>
<keyword evidence="8 10" id="KW-0186">Copper</keyword>
<dbReference type="SUPFAM" id="SSF110111">
    <property type="entry name" value="Ctag/Cox11"/>
    <property type="match status" value="1"/>
</dbReference>
<keyword evidence="9 10" id="KW-0472">Membrane</keyword>
<dbReference type="PIRSF" id="PIRSF005413">
    <property type="entry name" value="COX11"/>
    <property type="match status" value="1"/>
</dbReference>
<evidence type="ECO:0000256" key="7">
    <source>
        <dbReference type="ARBA" id="ARBA00022989"/>
    </source>
</evidence>
<evidence type="ECO:0000256" key="6">
    <source>
        <dbReference type="ARBA" id="ARBA00022968"/>
    </source>
</evidence>
<reference evidence="11 12" key="1">
    <citation type="submission" date="2016-10" db="EMBL/GenBank/DDBJ databases">
        <authorList>
            <person name="de Groot N.N."/>
        </authorList>
    </citation>
    <scope>NUCLEOTIDE SEQUENCE [LARGE SCALE GENOMIC DNA]</scope>
    <source>
        <strain evidence="12">L7-484,KACC 16230,DSM 25025</strain>
    </source>
</reference>
<dbReference type="InterPro" id="IPR007533">
    <property type="entry name" value="Cyt_c_oxidase_assmbl_CtaG"/>
</dbReference>
<dbReference type="FunFam" id="2.60.370.10:FF:000001">
    <property type="entry name" value="COX11 cytochrome c oxidase assembly homolog"/>
    <property type="match status" value="1"/>
</dbReference>
<dbReference type="HAMAP" id="MF_00155">
    <property type="entry name" value="CtaG"/>
    <property type="match status" value="1"/>
</dbReference>
<evidence type="ECO:0000256" key="9">
    <source>
        <dbReference type="ARBA" id="ARBA00023136"/>
    </source>
</evidence>
<keyword evidence="7 10" id="KW-1133">Transmembrane helix</keyword>
<dbReference type="RefSeq" id="WP_090672676.1">
    <property type="nucleotide sequence ID" value="NZ_FNIT01000003.1"/>
</dbReference>
<dbReference type="EMBL" id="FNIT01000003">
    <property type="protein sequence ID" value="SDO08496.1"/>
    <property type="molecule type" value="Genomic_DNA"/>
</dbReference>
<evidence type="ECO:0000256" key="3">
    <source>
        <dbReference type="ARBA" id="ARBA00009620"/>
    </source>
</evidence>
<dbReference type="GO" id="GO:0005886">
    <property type="term" value="C:plasma membrane"/>
    <property type="evidence" value="ECO:0007669"/>
    <property type="project" value="UniProtKB-SubCell"/>
</dbReference>
<dbReference type="NCBIfam" id="NF003465">
    <property type="entry name" value="PRK05089.1"/>
    <property type="match status" value="1"/>
</dbReference>
<organism evidence="11 12">
    <name type="scientific">Aureimonas jatrophae</name>
    <dbReference type="NCBI Taxonomy" id="1166073"/>
    <lineage>
        <taxon>Bacteria</taxon>
        <taxon>Pseudomonadati</taxon>
        <taxon>Pseudomonadota</taxon>
        <taxon>Alphaproteobacteria</taxon>
        <taxon>Hyphomicrobiales</taxon>
        <taxon>Aurantimonadaceae</taxon>
        <taxon>Aureimonas</taxon>
    </lineage>
</organism>
<keyword evidence="10" id="KW-1003">Cell membrane</keyword>
<dbReference type="PANTHER" id="PTHR21320:SF3">
    <property type="entry name" value="CYTOCHROME C OXIDASE ASSEMBLY PROTEIN COX11, MITOCHONDRIAL-RELATED"/>
    <property type="match status" value="1"/>
</dbReference>
<feature type="topological domain" description="Periplasmic" evidence="10">
    <location>
        <begin position="38"/>
        <end position="198"/>
    </location>
</feature>
<protein>
    <recommendedName>
        <fullName evidence="4 10">Cytochrome c oxidase assembly protein CtaG</fullName>
    </recommendedName>
</protein>
<evidence type="ECO:0000256" key="4">
    <source>
        <dbReference type="ARBA" id="ARBA00015384"/>
    </source>
</evidence>
<comment type="function">
    <text evidence="1 10">Exerts its effect at some terminal stage of cytochrome c oxidase synthesis, probably by being involved in the insertion of the copper B into subunit I.</text>
</comment>
<dbReference type="Pfam" id="PF04442">
    <property type="entry name" value="CtaG_Cox11"/>
    <property type="match status" value="1"/>
</dbReference>
<keyword evidence="10" id="KW-0997">Cell inner membrane</keyword>
<evidence type="ECO:0000256" key="8">
    <source>
        <dbReference type="ARBA" id="ARBA00023008"/>
    </source>
</evidence>
<dbReference type="Gene3D" id="2.60.370.10">
    <property type="entry name" value="Ctag/Cox11"/>
    <property type="match status" value="1"/>
</dbReference>
<gene>
    <name evidence="10" type="primary">ctaG</name>
    <name evidence="11" type="ORF">SAMN05192530_103224</name>
</gene>
<dbReference type="GO" id="GO:0008535">
    <property type="term" value="P:respiratory chain complex IV assembly"/>
    <property type="evidence" value="ECO:0007669"/>
    <property type="project" value="UniProtKB-UniRule"/>
</dbReference>
<keyword evidence="12" id="KW-1185">Reference proteome</keyword>
<evidence type="ECO:0000256" key="2">
    <source>
        <dbReference type="ARBA" id="ARBA00004382"/>
    </source>
</evidence>
<sequence>MTRPSRRTPAEAARRARMIALSCLCFTFAMVGASFAAVPLYRIFCQVTGYGGTTQRAEMASARVTDQEINVRFDANASPGVPWSFQPNERQVRVRLGETRQISYHVRNTSDRTVTAMATFNVTPDLTGAYFNKIQCFCFNNQTLKPGESVDMPVIFFVDPAIADDVDTQDAHTITLSYTFFPADPPVVNVAAAKPSGS</sequence>
<name>A0A1H0GNA7_9HYPH</name>
<dbReference type="GO" id="GO:0005507">
    <property type="term" value="F:copper ion binding"/>
    <property type="evidence" value="ECO:0007669"/>
    <property type="project" value="InterPro"/>
</dbReference>
<dbReference type="PANTHER" id="PTHR21320">
    <property type="entry name" value="CYTOCHROME C OXIDASE ASSEMBLY PROTEIN COX11-RELATED"/>
    <property type="match status" value="1"/>
</dbReference>
<evidence type="ECO:0000256" key="1">
    <source>
        <dbReference type="ARBA" id="ARBA00004007"/>
    </source>
</evidence>
<keyword evidence="5 10" id="KW-0812">Transmembrane</keyword>
<comment type="subcellular location">
    <subcellularLocation>
        <location evidence="2 10">Cell inner membrane</location>
        <topology evidence="2 10">Single-pass type II membrane protein</topology>
        <orientation evidence="2 10">Periplasmic side</orientation>
    </subcellularLocation>
</comment>
<comment type="similarity">
    <text evidence="3 10">Belongs to the COX11/CtaG family.</text>
</comment>
<keyword evidence="6 10" id="KW-0735">Signal-anchor</keyword>
<dbReference type="AlphaFoldDB" id="A0A1H0GNA7"/>
<dbReference type="Proteomes" id="UP000198793">
    <property type="component" value="Unassembled WGS sequence"/>
</dbReference>
<feature type="topological domain" description="Cytoplasmic" evidence="10">
    <location>
        <begin position="1"/>
        <end position="14"/>
    </location>
</feature>
<evidence type="ECO:0000256" key="10">
    <source>
        <dbReference type="HAMAP-Rule" id="MF_00155"/>
    </source>
</evidence>
<dbReference type="OrthoDB" id="9804841at2"/>
<evidence type="ECO:0000313" key="11">
    <source>
        <dbReference type="EMBL" id="SDO08496.1"/>
    </source>
</evidence>
<accession>A0A1H0GNA7</accession>